<dbReference type="InterPro" id="IPR019734">
    <property type="entry name" value="TPR_rpt"/>
</dbReference>
<dbReference type="EMBL" id="CP036150">
    <property type="protein sequence ID" value="QEN07827.1"/>
    <property type="molecule type" value="Genomic_DNA"/>
</dbReference>
<keyword evidence="4" id="KW-1185">Reference proteome</keyword>
<protein>
    <recommendedName>
        <fullName evidence="2">LA2681-like HEPN domain-containing protein</fullName>
    </recommendedName>
</protein>
<dbReference type="KEGG" id="ock:EXM22_07420"/>
<accession>A0A5C1QK22</accession>
<dbReference type="SMART" id="SM00028">
    <property type="entry name" value="TPR"/>
    <property type="match status" value="1"/>
</dbReference>
<proteinExistence type="predicted"/>
<dbReference type="Proteomes" id="UP000324209">
    <property type="component" value="Chromosome"/>
</dbReference>
<feature type="repeat" description="TPR" evidence="1">
    <location>
        <begin position="139"/>
        <end position="172"/>
    </location>
</feature>
<evidence type="ECO:0000256" key="1">
    <source>
        <dbReference type="PROSITE-ProRule" id="PRU00339"/>
    </source>
</evidence>
<feature type="domain" description="LA2681-like HEPN" evidence="2">
    <location>
        <begin position="303"/>
        <end position="412"/>
    </location>
</feature>
<dbReference type="PROSITE" id="PS50005">
    <property type="entry name" value="TPR"/>
    <property type="match status" value="1"/>
</dbReference>
<gene>
    <name evidence="3" type="ORF">EXM22_07420</name>
</gene>
<dbReference type="OrthoDB" id="9771112at2"/>
<name>A0A5C1QK22_9SPIO</name>
<dbReference type="InterPro" id="IPR040826">
    <property type="entry name" value="HEPN_LA2681"/>
</dbReference>
<evidence type="ECO:0000313" key="3">
    <source>
        <dbReference type="EMBL" id="QEN07827.1"/>
    </source>
</evidence>
<organism evidence="3 4">
    <name type="scientific">Oceanispirochaeta crateris</name>
    <dbReference type="NCBI Taxonomy" id="2518645"/>
    <lineage>
        <taxon>Bacteria</taxon>
        <taxon>Pseudomonadati</taxon>
        <taxon>Spirochaetota</taxon>
        <taxon>Spirochaetia</taxon>
        <taxon>Spirochaetales</taxon>
        <taxon>Spirochaetaceae</taxon>
        <taxon>Oceanispirochaeta</taxon>
    </lineage>
</organism>
<dbReference type="SUPFAM" id="SSF48452">
    <property type="entry name" value="TPR-like"/>
    <property type="match status" value="1"/>
</dbReference>
<evidence type="ECO:0000313" key="4">
    <source>
        <dbReference type="Proteomes" id="UP000324209"/>
    </source>
</evidence>
<dbReference type="RefSeq" id="WP_149485907.1">
    <property type="nucleotide sequence ID" value="NZ_CP036150.1"/>
</dbReference>
<dbReference type="InterPro" id="IPR011990">
    <property type="entry name" value="TPR-like_helical_dom_sf"/>
</dbReference>
<keyword evidence="1" id="KW-0802">TPR repeat</keyword>
<sequence length="502" mass="58516">MYNPFVESFAVQIKTARSLMEEGQYQQAFDLIVDKEVQVLPDLLGKIECMIDIGFILRDEKILRYGLYLLEKHGSEVLEVPDLGPLYFLNLGHQYSNMVTLSSFENEYYGFFCRTEQTKARQYYEKVLRYGSISSRVEFEAHKGLGQMYQSSGRGLEALASYQKALKINPLSREILHEKIRLMKEYALPSQPNRTEFLQEAWALLEKSSLSREDDDDQEDVIIKNRLLDSGLKREILETPGEYPLHSFPSRSKEEYFYTNFCLKNQLYLNLCTFCRKCDFSKGDTLGLSSSNLTIRKGQKNRFVRLNKYFNLLQDKYATGRYLLLDTLNPEHDKQYLDRSAGESDLKSISVKSRNFFQLSSAYLTGWSLWDDAAEFISVFWGMENPGSLRSLFYTGTSVKSVWHQNRSPSLHAVFELYSECILGSKQRMEKMALALENGPAQWTEVDYEELKDLCLDLYFQLNLMIQYLGIMHERNESATDYWDFPRPLYNFVSLNEDNKSK</sequence>
<evidence type="ECO:0000259" key="2">
    <source>
        <dbReference type="Pfam" id="PF18733"/>
    </source>
</evidence>
<reference evidence="3 4" key="1">
    <citation type="submission" date="2019-02" db="EMBL/GenBank/DDBJ databases">
        <title>Complete Genome Sequence and Methylome Analysis of free living Spirochaetas.</title>
        <authorList>
            <person name="Fomenkov A."/>
            <person name="Dubinina G."/>
            <person name="Leshcheva N."/>
            <person name="Mikheeva N."/>
            <person name="Grabovich M."/>
            <person name="Vincze T."/>
            <person name="Roberts R.J."/>
        </authorList>
    </citation>
    <scope>NUCLEOTIDE SEQUENCE [LARGE SCALE GENOMIC DNA]</scope>
    <source>
        <strain evidence="3 4">K2</strain>
    </source>
</reference>
<dbReference type="Pfam" id="PF18733">
    <property type="entry name" value="HEPN_LA2681"/>
    <property type="match status" value="1"/>
</dbReference>
<dbReference type="AlphaFoldDB" id="A0A5C1QK22"/>
<dbReference type="Gene3D" id="1.25.40.10">
    <property type="entry name" value="Tetratricopeptide repeat domain"/>
    <property type="match status" value="1"/>
</dbReference>